<dbReference type="SUPFAM" id="SSF53383">
    <property type="entry name" value="PLP-dependent transferases"/>
    <property type="match status" value="1"/>
</dbReference>
<dbReference type="Gene3D" id="3.40.640.10">
    <property type="entry name" value="Type I PLP-dependent aspartate aminotransferase-like (Major domain)"/>
    <property type="match status" value="1"/>
</dbReference>
<dbReference type="InterPro" id="IPR015422">
    <property type="entry name" value="PyrdxlP-dep_Trfase_small"/>
</dbReference>
<evidence type="ECO:0000313" key="4">
    <source>
        <dbReference type="EMBL" id="HDD52816.1"/>
    </source>
</evidence>
<dbReference type="Gene3D" id="3.90.1150.10">
    <property type="entry name" value="Aspartate Aminotransferase, domain 1"/>
    <property type="match status" value="1"/>
</dbReference>
<dbReference type="InterPro" id="IPR015424">
    <property type="entry name" value="PyrdxlP-dep_Trfase"/>
</dbReference>
<dbReference type="PANTHER" id="PTHR43713">
    <property type="entry name" value="GLUTAMATE-1-SEMIALDEHYDE 2,1-AMINOMUTASE"/>
    <property type="match status" value="1"/>
</dbReference>
<keyword evidence="4" id="KW-0808">Transferase</keyword>
<dbReference type="GO" id="GO:0008483">
    <property type="term" value="F:transaminase activity"/>
    <property type="evidence" value="ECO:0007669"/>
    <property type="project" value="UniProtKB-KW"/>
</dbReference>
<comment type="cofactor">
    <cofactor evidence="1">
        <name>pyridoxal 5'-phosphate</name>
        <dbReference type="ChEBI" id="CHEBI:597326"/>
    </cofactor>
</comment>
<evidence type="ECO:0000256" key="1">
    <source>
        <dbReference type="ARBA" id="ARBA00001933"/>
    </source>
</evidence>
<sequence length="478" mass="52142">MGERRGECLPQWWTLQGIVPASLGRGLFPPGSWRRYSMDKKKAEGLYIKVRPGSRALYHRACRVMAGGISHNLRRVRPFPFYVQRARGPYLYDVDGNKYLDFWMGHYAHILGHAFPPVAQAVSNLVSGRGYHFGLVHREEVELAERVVDLVPCAESVRFCTSGTEAGMYALRLARTYTGRSKVVKVMGGWHGASTDLTFYIYPPFSGADSEGLPVGMEDQVIPAPFNDLEGTIEAMERAGDQLAALIVEPVIGAGGCVPPKEGYLEGVKEELDKRGALLIFDEVITGFRLALGGAQEYLGVTPHLVTLGKILGGGFPLGAVAGPREILSLADATGGTPRVLIGGGTFSCHSVSMVAGLKVLEYLVDNASWLYPLLEERGKRVRSVLEDIFLAHGVRCQVTGVASLFMVHFPMGEVDPQDPAALALVQDKEKEILFQLLLMNRGVFVMHGGGAVSLAHTDEVLDHYFQAVSMAVEEMEP</sequence>
<gene>
    <name evidence="4" type="ORF">ENF32_01945</name>
</gene>
<dbReference type="CDD" id="cd00610">
    <property type="entry name" value="OAT_like"/>
    <property type="match status" value="1"/>
</dbReference>
<accession>A0A7C0Y8T8</accession>
<dbReference type="InterPro" id="IPR015421">
    <property type="entry name" value="PyrdxlP-dep_Trfase_major"/>
</dbReference>
<dbReference type="PANTHER" id="PTHR43713:SF3">
    <property type="entry name" value="GLUTAMATE-1-SEMIALDEHYDE 2,1-AMINOMUTASE 1, CHLOROPLASTIC-RELATED"/>
    <property type="match status" value="1"/>
</dbReference>
<dbReference type="AlphaFoldDB" id="A0A7C0Y8T8"/>
<name>A0A7C0Y8T8_9BACT</name>
<keyword evidence="2 3" id="KW-0663">Pyridoxal phosphate</keyword>
<dbReference type="GO" id="GO:0030170">
    <property type="term" value="F:pyridoxal phosphate binding"/>
    <property type="evidence" value="ECO:0007669"/>
    <property type="project" value="InterPro"/>
</dbReference>
<organism evidence="4">
    <name type="scientific">Thermosulfidibacter takaii</name>
    <dbReference type="NCBI Taxonomy" id="412593"/>
    <lineage>
        <taxon>Bacteria</taxon>
        <taxon>Pseudomonadati</taxon>
        <taxon>Thermosulfidibacterota</taxon>
        <taxon>Thermosulfidibacteria</taxon>
        <taxon>Thermosulfidibacterales</taxon>
        <taxon>Thermosulfidibacteraceae</taxon>
    </lineage>
</organism>
<protein>
    <submittedName>
        <fullName evidence="4">Aspartate aminotransferase family protein</fullName>
    </submittedName>
</protein>
<dbReference type="Proteomes" id="UP000885690">
    <property type="component" value="Unassembled WGS sequence"/>
</dbReference>
<dbReference type="InterPro" id="IPR005814">
    <property type="entry name" value="Aminotrans_3"/>
</dbReference>
<dbReference type="PROSITE" id="PS00600">
    <property type="entry name" value="AA_TRANSFER_CLASS_3"/>
    <property type="match status" value="1"/>
</dbReference>
<evidence type="ECO:0000256" key="2">
    <source>
        <dbReference type="ARBA" id="ARBA00022898"/>
    </source>
</evidence>
<dbReference type="EMBL" id="DQWS01000074">
    <property type="protein sequence ID" value="HDD52816.1"/>
    <property type="molecule type" value="Genomic_DNA"/>
</dbReference>
<dbReference type="Pfam" id="PF00202">
    <property type="entry name" value="Aminotran_3"/>
    <property type="match status" value="1"/>
</dbReference>
<keyword evidence="4" id="KW-0032">Aminotransferase</keyword>
<evidence type="ECO:0000256" key="3">
    <source>
        <dbReference type="RuleBase" id="RU003560"/>
    </source>
</evidence>
<dbReference type="InterPro" id="IPR049704">
    <property type="entry name" value="Aminotrans_3_PPA_site"/>
</dbReference>
<reference evidence="4" key="1">
    <citation type="journal article" date="2020" name="mSystems">
        <title>Genome- and Community-Level Interaction Insights into Carbon Utilization and Element Cycling Functions of Hydrothermarchaeota in Hydrothermal Sediment.</title>
        <authorList>
            <person name="Zhou Z."/>
            <person name="Liu Y."/>
            <person name="Xu W."/>
            <person name="Pan J."/>
            <person name="Luo Z.H."/>
            <person name="Li M."/>
        </authorList>
    </citation>
    <scope>NUCLEOTIDE SEQUENCE [LARGE SCALE GENOMIC DNA]</scope>
    <source>
        <strain evidence="4">HyVt-115</strain>
    </source>
</reference>
<comment type="caution">
    <text evidence="4">The sequence shown here is derived from an EMBL/GenBank/DDBJ whole genome shotgun (WGS) entry which is preliminary data.</text>
</comment>
<comment type="similarity">
    <text evidence="3">Belongs to the class-III pyridoxal-phosphate-dependent aminotransferase family.</text>
</comment>
<proteinExistence type="inferred from homology"/>